<evidence type="ECO:0000256" key="4">
    <source>
        <dbReference type="ARBA" id="ARBA00022989"/>
    </source>
</evidence>
<dbReference type="Pfam" id="PF07690">
    <property type="entry name" value="MFS_1"/>
    <property type="match status" value="1"/>
</dbReference>
<feature type="transmembrane region" description="Helical" evidence="6">
    <location>
        <begin position="343"/>
        <end position="368"/>
    </location>
</feature>
<evidence type="ECO:0000259" key="7">
    <source>
        <dbReference type="PROSITE" id="PS50850"/>
    </source>
</evidence>
<dbReference type="PRINTS" id="PR01035">
    <property type="entry name" value="TCRTETA"/>
</dbReference>
<dbReference type="InterPro" id="IPR011701">
    <property type="entry name" value="MFS"/>
</dbReference>
<dbReference type="EMBL" id="QPEX01000024">
    <property type="protein sequence ID" value="RCS49166.1"/>
    <property type="molecule type" value="Genomic_DNA"/>
</dbReference>
<keyword evidence="5 6" id="KW-0472">Membrane</keyword>
<dbReference type="InterPro" id="IPR036259">
    <property type="entry name" value="MFS_trans_sf"/>
</dbReference>
<keyword evidence="3 6" id="KW-0812">Transmembrane</keyword>
<feature type="transmembrane region" description="Helical" evidence="6">
    <location>
        <begin position="100"/>
        <end position="118"/>
    </location>
</feature>
<feature type="transmembrane region" description="Helical" evidence="6">
    <location>
        <begin position="407"/>
        <end position="428"/>
    </location>
</feature>
<protein>
    <submittedName>
        <fullName evidence="8">MFS transporter</fullName>
    </submittedName>
</protein>
<feature type="transmembrane region" description="Helical" evidence="6">
    <location>
        <begin position="70"/>
        <end position="88"/>
    </location>
</feature>
<evidence type="ECO:0000256" key="3">
    <source>
        <dbReference type="ARBA" id="ARBA00022692"/>
    </source>
</evidence>
<evidence type="ECO:0000313" key="9">
    <source>
        <dbReference type="Proteomes" id="UP000253562"/>
    </source>
</evidence>
<proteinExistence type="predicted"/>
<dbReference type="AlphaFoldDB" id="A0A368KQS6"/>
<evidence type="ECO:0000256" key="2">
    <source>
        <dbReference type="ARBA" id="ARBA00022448"/>
    </source>
</evidence>
<comment type="caution">
    <text evidence="8">The sequence shown here is derived from an EMBL/GenBank/DDBJ whole genome shotgun (WGS) entry which is preliminary data.</text>
</comment>
<dbReference type="InterPro" id="IPR001958">
    <property type="entry name" value="Tet-R_TetA/multi-R_MdtG-like"/>
</dbReference>
<comment type="subcellular location">
    <subcellularLocation>
        <location evidence="1">Membrane</location>
        <topology evidence="1">Multi-pass membrane protein</topology>
    </subcellularLocation>
</comment>
<name>A0A368KQS6_9BACT</name>
<sequence length="440" mass="46488">MKGFPACLHFLPESFMSSDAAPPKANPENRAARGIVFLTVFIDLLGFGMVLPLLPIYADQFVVDESGLEIGLLMASFSAMQFLFAPMWGRLSDRIGRRPVLMIGLVGSVVFYTLFGIATTMQSMTLLFISRIGAGIAGATISTAQAYIADTTSLEERPKGMALIGMAFGLGFTFGPLFGYLAVPSGTGDPGPWPGYAAAALSFVALMLAWFKLPESIRSDSPSAAKHNFNLKGLRDALSVPSVGLLLISLFVVVFSFANFETTLSMLLKGTEHSEGQEHPFAFTFGQVCLTYAYIGFTLALVQGGIVRRVAGKVSEGVLASTGCVLMIVGMLLILKATQDQSVVLLLGALAIVVGGFGFMMPSLNSFISRRSDPEKQGGILGIGQSVNSLARIIGSGLGIPLLKLNILAPFAISAAIMGLGLLLVILASRSGKDYQTSEA</sequence>
<organism evidence="8 9">
    <name type="scientific">Bremerella cremea</name>
    <dbReference type="NCBI Taxonomy" id="1031537"/>
    <lineage>
        <taxon>Bacteria</taxon>
        <taxon>Pseudomonadati</taxon>
        <taxon>Planctomycetota</taxon>
        <taxon>Planctomycetia</taxon>
        <taxon>Pirellulales</taxon>
        <taxon>Pirellulaceae</taxon>
        <taxon>Bremerella</taxon>
    </lineage>
</organism>
<evidence type="ECO:0000313" key="8">
    <source>
        <dbReference type="EMBL" id="RCS49166.1"/>
    </source>
</evidence>
<dbReference type="GO" id="GO:0022857">
    <property type="term" value="F:transmembrane transporter activity"/>
    <property type="evidence" value="ECO:0007669"/>
    <property type="project" value="InterPro"/>
</dbReference>
<feature type="domain" description="Major facilitator superfamily (MFS) profile" evidence="7">
    <location>
        <begin position="32"/>
        <end position="433"/>
    </location>
</feature>
<feature type="transmembrane region" description="Helical" evidence="6">
    <location>
        <begin position="195"/>
        <end position="213"/>
    </location>
</feature>
<dbReference type="GO" id="GO:0016020">
    <property type="term" value="C:membrane"/>
    <property type="evidence" value="ECO:0007669"/>
    <property type="project" value="UniProtKB-SubCell"/>
</dbReference>
<dbReference type="Gene3D" id="1.20.1250.20">
    <property type="entry name" value="MFS general substrate transporter like domains"/>
    <property type="match status" value="1"/>
</dbReference>
<dbReference type="CDD" id="cd17330">
    <property type="entry name" value="MFS_SLC46_TetA_like"/>
    <property type="match status" value="1"/>
</dbReference>
<keyword evidence="4 6" id="KW-1133">Transmembrane helix</keyword>
<dbReference type="PROSITE" id="PS50850">
    <property type="entry name" value="MFS"/>
    <property type="match status" value="1"/>
</dbReference>
<feature type="transmembrane region" description="Helical" evidence="6">
    <location>
        <begin position="380"/>
        <end position="401"/>
    </location>
</feature>
<dbReference type="Proteomes" id="UP000253562">
    <property type="component" value="Unassembled WGS sequence"/>
</dbReference>
<gene>
    <name evidence="8" type="ORF">DTL42_11525</name>
</gene>
<dbReference type="InterPro" id="IPR020846">
    <property type="entry name" value="MFS_dom"/>
</dbReference>
<dbReference type="PANTHER" id="PTHR23504:SF15">
    <property type="entry name" value="MAJOR FACILITATOR SUPERFAMILY (MFS) PROFILE DOMAIN-CONTAINING PROTEIN"/>
    <property type="match status" value="1"/>
</dbReference>
<reference evidence="8 9" key="1">
    <citation type="submission" date="2018-07" db="EMBL/GenBank/DDBJ databases">
        <title>Comparative genomes isolates from brazilian mangrove.</title>
        <authorList>
            <person name="De Araujo J.E."/>
            <person name="Taketani R.G."/>
            <person name="Silva M.C.P."/>
            <person name="Lourenco M.V."/>
            <person name="Oliveira V.M."/>
            <person name="Andreote F.D."/>
        </authorList>
    </citation>
    <scope>NUCLEOTIDE SEQUENCE [LARGE SCALE GENOMIC DNA]</scope>
    <source>
        <strain evidence="8 9">HEX PRIS-MGV</strain>
    </source>
</reference>
<feature type="transmembrane region" description="Helical" evidence="6">
    <location>
        <begin position="124"/>
        <end position="149"/>
    </location>
</feature>
<accession>A0A368KQS6</accession>
<feature type="transmembrane region" description="Helical" evidence="6">
    <location>
        <begin position="234"/>
        <end position="260"/>
    </location>
</feature>
<feature type="transmembrane region" description="Helical" evidence="6">
    <location>
        <begin position="34"/>
        <end position="58"/>
    </location>
</feature>
<feature type="transmembrane region" description="Helical" evidence="6">
    <location>
        <begin position="314"/>
        <end position="337"/>
    </location>
</feature>
<evidence type="ECO:0000256" key="1">
    <source>
        <dbReference type="ARBA" id="ARBA00004141"/>
    </source>
</evidence>
<dbReference type="SUPFAM" id="SSF103473">
    <property type="entry name" value="MFS general substrate transporter"/>
    <property type="match status" value="1"/>
</dbReference>
<keyword evidence="2" id="KW-0813">Transport</keyword>
<feature type="transmembrane region" description="Helical" evidence="6">
    <location>
        <begin position="161"/>
        <end position="183"/>
    </location>
</feature>
<evidence type="ECO:0000256" key="6">
    <source>
        <dbReference type="SAM" id="Phobius"/>
    </source>
</evidence>
<dbReference type="PANTHER" id="PTHR23504">
    <property type="entry name" value="MAJOR FACILITATOR SUPERFAMILY DOMAIN-CONTAINING PROTEIN 10"/>
    <property type="match status" value="1"/>
</dbReference>
<feature type="transmembrane region" description="Helical" evidence="6">
    <location>
        <begin position="280"/>
        <end position="302"/>
    </location>
</feature>
<evidence type="ECO:0000256" key="5">
    <source>
        <dbReference type="ARBA" id="ARBA00023136"/>
    </source>
</evidence>